<evidence type="ECO:0000313" key="3">
    <source>
        <dbReference type="Proteomes" id="UP000694846"/>
    </source>
</evidence>
<feature type="transmembrane region" description="Helical" evidence="1">
    <location>
        <begin position="21"/>
        <end position="39"/>
    </location>
</feature>
<reference evidence="2" key="1">
    <citation type="submission" date="2018-04" db="EMBL/GenBank/DDBJ databases">
        <title>Transcriptome assembly of Sipha flava.</title>
        <authorList>
            <person name="Scully E.D."/>
            <person name="Geib S.M."/>
            <person name="Palmer N.A."/>
            <person name="Koch K."/>
            <person name="Bradshaw J."/>
            <person name="Heng-Moss T."/>
            <person name="Sarath G."/>
        </authorList>
    </citation>
    <scope>NUCLEOTIDE SEQUENCE</scope>
</reference>
<dbReference type="OrthoDB" id="8192800at2759"/>
<evidence type="ECO:0000313" key="4">
    <source>
        <dbReference type="RefSeq" id="XP_025404917.1"/>
    </source>
</evidence>
<evidence type="ECO:0000313" key="2">
    <source>
        <dbReference type="EMBL" id="MBY83565.1"/>
    </source>
</evidence>
<dbReference type="AlphaFoldDB" id="A0A2S2R0Q9"/>
<keyword evidence="3" id="KW-1185">Reference proteome</keyword>
<keyword evidence="1" id="KW-0812">Transmembrane</keyword>
<gene>
    <name evidence="4" type="primary">LOC112679358</name>
    <name evidence="2" type="ORF">g.73766</name>
</gene>
<feature type="transmembrane region" description="Helical" evidence="1">
    <location>
        <begin position="139"/>
        <end position="164"/>
    </location>
</feature>
<dbReference type="GeneID" id="112679358"/>
<evidence type="ECO:0000256" key="1">
    <source>
        <dbReference type="SAM" id="Phobius"/>
    </source>
</evidence>
<name>A0A2S2R0Q9_9HEMI</name>
<accession>A0A2S2R0Q9</accession>
<proteinExistence type="predicted"/>
<protein>
    <submittedName>
        <fullName evidence="4">Uncharacterized protein LOC112679358 isoform X1</fullName>
    </submittedName>
</protein>
<keyword evidence="1" id="KW-0472">Membrane</keyword>
<organism evidence="2">
    <name type="scientific">Sipha flava</name>
    <name type="common">yellow sugarcane aphid</name>
    <dbReference type="NCBI Taxonomy" id="143950"/>
    <lineage>
        <taxon>Eukaryota</taxon>
        <taxon>Metazoa</taxon>
        <taxon>Ecdysozoa</taxon>
        <taxon>Arthropoda</taxon>
        <taxon>Hexapoda</taxon>
        <taxon>Insecta</taxon>
        <taxon>Pterygota</taxon>
        <taxon>Neoptera</taxon>
        <taxon>Paraneoptera</taxon>
        <taxon>Hemiptera</taxon>
        <taxon>Sternorrhyncha</taxon>
        <taxon>Aphidomorpha</taxon>
        <taxon>Aphidoidea</taxon>
        <taxon>Aphididae</taxon>
        <taxon>Sipha</taxon>
    </lineage>
</organism>
<dbReference type="EMBL" id="GGMS01014362">
    <property type="protein sequence ID" value="MBY83565.1"/>
    <property type="molecule type" value="Transcribed_RNA"/>
</dbReference>
<dbReference type="Proteomes" id="UP000694846">
    <property type="component" value="Unplaced"/>
</dbReference>
<dbReference type="RefSeq" id="XP_025404917.1">
    <property type="nucleotide sequence ID" value="XM_025549132.1"/>
</dbReference>
<keyword evidence="1" id="KW-1133">Transmembrane helix</keyword>
<sequence length="228" mass="25832">MKCRRVAAYEFSENDSSPNVNIMYLICFICFSSYVKGILPTVLSSNEFPAYGLIRHSRSTQTQDLKTTPSVAGSVNNVQLNNKSQIVLLTENSTEINDNLVFKEHYEIQNETNAIDGFNDTYTNITSLPELSNYMTSHFVLISGASLAGCVIIISFVILGYIMYKRSRWNTPQALDHCSNADSIGYLDDMFKENSDEMYSLDNDSFLNSLEAMTIQNYWTENVKHTKL</sequence>
<reference evidence="4" key="2">
    <citation type="submission" date="2025-04" db="UniProtKB">
        <authorList>
            <consortium name="RefSeq"/>
        </authorList>
    </citation>
    <scope>IDENTIFICATION</scope>
    <source>
        <tissue evidence="4">Whole body</tissue>
    </source>
</reference>